<reference evidence="3" key="1">
    <citation type="submission" date="2020-11" db="EMBL/GenBank/DDBJ databases">
        <authorList>
            <consortium name="DOE Joint Genome Institute"/>
            <person name="Ahrendt S."/>
            <person name="Riley R."/>
            <person name="Andreopoulos W."/>
            <person name="Labutti K."/>
            <person name="Pangilinan J."/>
            <person name="Ruiz-Duenas F.J."/>
            <person name="Barrasa J.M."/>
            <person name="Sanchez-Garcia M."/>
            <person name="Camarero S."/>
            <person name="Miyauchi S."/>
            <person name="Serrano A."/>
            <person name="Linde D."/>
            <person name="Babiker R."/>
            <person name="Drula E."/>
            <person name="Ayuso-Fernandez I."/>
            <person name="Pacheco R."/>
            <person name="Padilla G."/>
            <person name="Ferreira P."/>
            <person name="Barriuso J."/>
            <person name="Kellner H."/>
            <person name="Castanera R."/>
            <person name="Alfaro M."/>
            <person name="Ramirez L."/>
            <person name="Pisabarro A.G."/>
            <person name="Kuo A."/>
            <person name="Tritt A."/>
            <person name="Lipzen A."/>
            <person name="He G."/>
            <person name="Yan M."/>
            <person name="Ng V."/>
            <person name="Cullen D."/>
            <person name="Martin F."/>
            <person name="Rosso M.-N."/>
            <person name="Henrissat B."/>
            <person name="Hibbett D."/>
            <person name="Martinez A.T."/>
            <person name="Grigoriev I.V."/>
        </authorList>
    </citation>
    <scope>NUCLEOTIDE SEQUENCE</scope>
    <source>
        <strain evidence="3">CIRM-BRFM 674</strain>
    </source>
</reference>
<evidence type="ECO:0000313" key="4">
    <source>
        <dbReference type="Proteomes" id="UP000807469"/>
    </source>
</evidence>
<gene>
    <name evidence="3" type="ORF">BDN70DRAFT_841310</name>
</gene>
<sequence length="307" mass="33059">MTTFKCTNTLRLVALSFAATSVLGQGLERMYVVHNTCPGPINVFIGGQLETTALPTRHAISKVANVAAGFWYTDANGGRYTGVGTVRAGFWLNNYGIIRDAGQINTGMWVAPRQEPSPDGTCSRAECADASCTDAFVGVPQVFPNATSPPPFHYCGPATNITVDITFCPDGTFPPNSGIEIHPGSSVTKCLDVRGANFANGTPVQIYDCNGTKAQKWFVIRGSTKVQLAGTNFCLDAGSSPASGVGLKIWQCYNNLAAQQWFYTDDNRIDLEGQGQCMDLTNGVLTNSNQVQTWQCTNFNNNQVWNV</sequence>
<dbReference type="EMBL" id="MU155345">
    <property type="protein sequence ID" value="KAF9475158.1"/>
    <property type="molecule type" value="Genomic_DNA"/>
</dbReference>
<dbReference type="CDD" id="cd00161">
    <property type="entry name" value="beta-trefoil_Ricin-like"/>
    <property type="match status" value="1"/>
</dbReference>
<keyword evidence="4" id="KW-1185">Reference proteome</keyword>
<dbReference type="InterPro" id="IPR000772">
    <property type="entry name" value="Ricin_B_lectin"/>
</dbReference>
<name>A0A9P5YSQ4_9AGAR</name>
<organism evidence="3 4">
    <name type="scientific">Pholiota conissans</name>
    <dbReference type="NCBI Taxonomy" id="109636"/>
    <lineage>
        <taxon>Eukaryota</taxon>
        <taxon>Fungi</taxon>
        <taxon>Dikarya</taxon>
        <taxon>Basidiomycota</taxon>
        <taxon>Agaricomycotina</taxon>
        <taxon>Agaricomycetes</taxon>
        <taxon>Agaricomycetidae</taxon>
        <taxon>Agaricales</taxon>
        <taxon>Agaricineae</taxon>
        <taxon>Strophariaceae</taxon>
        <taxon>Pholiota</taxon>
    </lineage>
</organism>
<dbReference type="PROSITE" id="PS50231">
    <property type="entry name" value="RICIN_B_LECTIN"/>
    <property type="match status" value="1"/>
</dbReference>
<dbReference type="Proteomes" id="UP000807469">
    <property type="component" value="Unassembled WGS sequence"/>
</dbReference>
<feature type="chain" id="PRO_5040507086" description="Ricin B lectin domain-containing protein" evidence="1">
    <location>
        <begin position="25"/>
        <end position="307"/>
    </location>
</feature>
<evidence type="ECO:0000256" key="1">
    <source>
        <dbReference type="SAM" id="SignalP"/>
    </source>
</evidence>
<evidence type="ECO:0000313" key="3">
    <source>
        <dbReference type="EMBL" id="KAF9475158.1"/>
    </source>
</evidence>
<comment type="caution">
    <text evidence="3">The sequence shown here is derived from an EMBL/GenBank/DDBJ whole genome shotgun (WGS) entry which is preliminary data.</text>
</comment>
<proteinExistence type="predicted"/>
<dbReference type="AlphaFoldDB" id="A0A9P5YSQ4"/>
<dbReference type="OrthoDB" id="6770063at2759"/>
<dbReference type="SUPFAM" id="SSF50370">
    <property type="entry name" value="Ricin B-like lectins"/>
    <property type="match status" value="1"/>
</dbReference>
<dbReference type="Gene3D" id="2.80.10.50">
    <property type="match status" value="2"/>
</dbReference>
<accession>A0A9P5YSQ4</accession>
<dbReference type="SMART" id="SM00458">
    <property type="entry name" value="RICIN"/>
    <property type="match status" value="1"/>
</dbReference>
<dbReference type="InterPro" id="IPR035992">
    <property type="entry name" value="Ricin_B-like_lectins"/>
</dbReference>
<keyword evidence="1" id="KW-0732">Signal</keyword>
<protein>
    <recommendedName>
        <fullName evidence="2">Ricin B lectin domain-containing protein</fullName>
    </recommendedName>
</protein>
<evidence type="ECO:0000259" key="2">
    <source>
        <dbReference type="SMART" id="SM00458"/>
    </source>
</evidence>
<feature type="domain" description="Ricin B lectin" evidence="2">
    <location>
        <begin position="177"/>
        <end position="307"/>
    </location>
</feature>
<dbReference type="Pfam" id="PF00652">
    <property type="entry name" value="Ricin_B_lectin"/>
    <property type="match status" value="1"/>
</dbReference>
<feature type="signal peptide" evidence="1">
    <location>
        <begin position="1"/>
        <end position="24"/>
    </location>
</feature>